<sequence>MHIISASRRTDIPAFYTPWLLERLRAGHVEVPNPFNPHQVRRVDLRPQAVAGIVFWSKDPRPLLPHVADLDRRGYTSLFHITLTALPAPLEPRVPPPEEILAAVEELADKIGPQRLIWRFDPIVLSSLTPEERIISAFASLAEALQGKVRHCVISFARYYRQVQARLRRAPALEVFDPDRHDAAEALKRLGPLAAALAREGARRDLEVVSCAEPLDLSPFGVRPAACIDAALLGELFGVDLPRRKDGGQRLACRCSKSIDIGIYGTCRHGCLYCYARGDSALTRGLHHDPRATRLVTKAAPREVENPG</sequence>
<keyword evidence="2" id="KW-1185">Reference proteome</keyword>
<name>A0ABY5ZLU9_9BACT</name>
<proteinExistence type="predicted"/>
<accession>A0ABY5ZLU9</accession>
<gene>
    <name evidence="1" type="ORF">L9S41_01665</name>
</gene>
<dbReference type="EMBL" id="CP092109">
    <property type="protein sequence ID" value="UWZ80115.1"/>
    <property type="molecule type" value="Genomic_DNA"/>
</dbReference>
<protein>
    <submittedName>
        <fullName evidence="1">DUF1848 domain-containing protein</fullName>
    </submittedName>
</protein>
<organism evidence="1 2">
    <name type="scientific">Geoalkalibacter halelectricus</name>
    <dbReference type="NCBI Taxonomy" id="2847045"/>
    <lineage>
        <taxon>Bacteria</taxon>
        <taxon>Pseudomonadati</taxon>
        <taxon>Thermodesulfobacteriota</taxon>
        <taxon>Desulfuromonadia</taxon>
        <taxon>Desulfuromonadales</taxon>
        <taxon>Geoalkalibacteraceae</taxon>
        <taxon>Geoalkalibacter</taxon>
    </lineage>
</organism>
<evidence type="ECO:0000313" key="2">
    <source>
        <dbReference type="Proteomes" id="UP001060414"/>
    </source>
</evidence>
<reference evidence="1" key="1">
    <citation type="journal article" date="2022" name="Environ. Microbiol.">
        <title>Geoalkalibacter halelectricus SAP #1 sp. nov. possessing extracellular electron transfer and mineral#reducing capabilities from a haloalkaline environment.</title>
        <authorList>
            <person name="Yadav S."/>
            <person name="Singh R."/>
            <person name="Sundharam S.S."/>
            <person name="Chaudhary S."/>
            <person name="Krishnamurthi S."/>
            <person name="Patil S.A."/>
        </authorList>
    </citation>
    <scope>NUCLEOTIDE SEQUENCE</scope>
    <source>
        <strain evidence="1">SAP-1</strain>
    </source>
</reference>
<dbReference type="Proteomes" id="UP001060414">
    <property type="component" value="Chromosome"/>
</dbReference>
<dbReference type="Pfam" id="PF08902">
    <property type="entry name" value="DUF1848"/>
    <property type="match status" value="1"/>
</dbReference>
<dbReference type="InterPro" id="IPR014998">
    <property type="entry name" value="DUF1848"/>
</dbReference>
<dbReference type="RefSeq" id="WP_260748472.1">
    <property type="nucleotide sequence ID" value="NZ_CP092109.1"/>
</dbReference>
<evidence type="ECO:0000313" key="1">
    <source>
        <dbReference type="EMBL" id="UWZ80115.1"/>
    </source>
</evidence>